<organism evidence="6 7">
    <name type="scientific">Raoultella planticola</name>
    <name type="common">Klebsiella planticola</name>
    <dbReference type="NCBI Taxonomy" id="575"/>
    <lineage>
        <taxon>Bacteria</taxon>
        <taxon>Pseudomonadati</taxon>
        <taxon>Pseudomonadota</taxon>
        <taxon>Gammaproteobacteria</taxon>
        <taxon>Enterobacterales</taxon>
        <taxon>Enterobacteriaceae</taxon>
        <taxon>Klebsiella/Raoultella group</taxon>
        <taxon>Raoultella</taxon>
    </lineage>
</organism>
<accession>A0A485AUQ2</accession>
<name>A0A485AUQ2_RAOPL</name>
<dbReference type="AlphaFoldDB" id="A0A485AUQ2"/>
<sequence>MNSIPRRGLLCIALFCSGLSASLYAAEPYTLDGKDLAFSRQQIAAKDPLFVQAQAALLKKADLALKHPLFSVMDKTLVAASGNKHDYYSFPPYWWPNPDTKDGLPYIRKDGQTNPDANSDATDKNRLVKMSNDVSTLALAWYFSPRRSLCAKGSGPVEDLVPRSKDAYDPQPAACASHSRY</sequence>
<evidence type="ECO:0000256" key="2">
    <source>
        <dbReference type="ARBA" id="ARBA00023239"/>
    </source>
</evidence>
<dbReference type="Proteomes" id="UP000345637">
    <property type="component" value="Unassembled WGS sequence"/>
</dbReference>
<keyword evidence="1 4" id="KW-0732">Signal</keyword>
<feature type="signal peptide" evidence="4">
    <location>
        <begin position="1"/>
        <end position="25"/>
    </location>
</feature>
<evidence type="ECO:0000256" key="1">
    <source>
        <dbReference type="ARBA" id="ARBA00022729"/>
    </source>
</evidence>
<evidence type="ECO:0000313" key="7">
    <source>
        <dbReference type="Proteomes" id="UP000345637"/>
    </source>
</evidence>
<dbReference type="InterPro" id="IPR008929">
    <property type="entry name" value="Chondroitin_lyas"/>
</dbReference>
<keyword evidence="2 6" id="KW-0456">Lyase</keyword>
<dbReference type="GO" id="GO:0042597">
    <property type="term" value="C:periplasmic space"/>
    <property type="evidence" value="ECO:0007669"/>
    <property type="project" value="InterPro"/>
</dbReference>
<gene>
    <name evidence="6" type="ORF">NCTC12998_02054</name>
</gene>
<dbReference type="Gene3D" id="1.50.10.100">
    <property type="entry name" value="Chondroitin AC/alginate lyase"/>
    <property type="match status" value="1"/>
</dbReference>
<dbReference type="EMBL" id="CAADJE010000021">
    <property type="protein sequence ID" value="VFS62968.1"/>
    <property type="molecule type" value="Genomic_DNA"/>
</dbReference>
<evidence type="ECO:0000256" key="3">
    <source>
        <dbReference type="SAM" id="MobiDB-lite"/>
    </source>
</evidence>
<feature type="domain" description="Alginate lyase" evidence="5">
    <location>
        <begin position="71"/>
        <end position="144"/>
    </location>
</feature>
<feature type="region of interest" description="Disordered" evidence="3">
    <location>
        <begin position="152"/>
        <end position="181"/>
    </location>
</feature>
<dbReference type="InterPro" id="IPR008397">
    <property type="entry name" value="Alginate_lyase_dom"/>
</dbReference>
<reference evidence="6 7" key="1">
    <citation type="submission" date="2019-03" db="EMBL/GenBank/DDBJ databases">
        <authorList>
            <consortium name="Pathogen Informatics"/>
        </authorList>
    </citation>
    <scope>NUCLEOTIDE SEQUENCE [LARGE SCALE GENOMIC DNA]</scope>
    <source>
        <strain evidence="6 7">NCTC12998</strain>
    </source>
</reference>
<evidence type="ECO:0000256" key="4">
    <source>
        <dbReference type="SAM" id="SignalP"/>
    </source>
</evidence>
<feature type="chain" id="PRO_5019803343" evidence="4">
    <location>
        <begin position="26"/>
        <end position="181"/>
    </location>
</feature>
<dbReference type="SUPFAM" id="SSF48230">
    <property type="entry name" value="Chondroitin AC/alginate lyase"/>
    <property type="match status" value="1"/>
</dbReference>
<dbReference type="GO" id="GO:0016829">
    <property type="term" value="F:lyase activity"/>
    <property type="evidence" value="ECO:0007669"/>
    <property type="project" value="UniProtKB-KW"/>
</dbReference>
<proteinExistence type="predicted"/>
<protein>
    <submittedName>
        <fullName evidence="6">Alginate lyase</fullName>
    </submittedName>
</protein>
<dbReference type="Pfam" id="PF05426">
    <property type="entry name" value="Alginate_lyase"/>
    <property type="match status" value="1"/>
</dbReference>
<evidence type="ECO:0000259" key="5">
    <source>
        <dbReference type="Pfam" id="PF05426"/>
    </source>
</evidence>
<evidence type="ECO:0000313" key="6">
    <source>
        <dbReference type="EMBL" id="VFS62968.1"/>
    </source>
</evidence>